<accession>A0A2V2NG45</accession>
<dbReference type="Proteomes" id="UP000245934">
    <property type="component" value="Unassembled WGS sequence"/>
</dbReference>
<proteinExistence type="predicted"/>
<keyword evidence="2" id="KW-1185">Reference proteome</keyword>
<reference evidence="1 2" key="1">
    <citation type="submission" date="2018-05" db="EMBL/GenBank/DDBJ databases">
        <title>Draft genome of Methanospirillum stamsii Pt1.</title>
        <authorList>
            <person name="Dueholm M.S."/>
            <person name="Nielsen P.H."/>
            <person name="Bakmann L.F."/>
            <person name="Otzen D.E."/>
        </authorList>
    </citation>
    <scope>NUCLEOTIDE SEQUENCE [LARGE SCALE GENOMIC DNA]</scope>
    <source>
        <strain evidence="1 2">Pt1</strain>
    </source>
</reference>
<comment type="caution">
    <text evidence="1">The sequence shown here is derived from an EMBL/GenBank/DDBJ whole genome shotgun (WGS) entry which is preliminary data.</text>
</comment>
<dbReference type="AlphaFoldDB" id="A0A2V2NG45"/>
<gene>
    <name evidence="1" type="ORF">DLD82_04225</name>
</gene>
<dbReference type="RefSeq" id="WP_109939867.1">
    <property type="nucleotide sequence ID" value="NZ_CP176366.1"/>
</dbReference>
<name>A0A2V2NG45_9EURY</name>
<protein>
    <submittedName>
        <fullName evidence="1">Uncharacterized protein</fullName>
    </submittedName>
</protein>
<organism evidence="1 2">
    <name type="scientific">Methanospirillum stamsii</name>
    <dbReference type="NCBI Taxonomy" id="1277351"/>
    <lineage>
        <taxon>Archaea</taxon>
        <taxon>Methanobacteriati</taxon>
        <taxon>Methanobacteriota</taxon>
        <taxon>Stenosarchaea group</taxon>
        <taxon>Methanomicrobia</taxon>
        <taxon>Methanomicrobiales</taxon>
        <taxon>Methanospirillaceae</taxon>
        <taxon>Methanospirillum</taxon>
    </lineage>
</organism>
<evidence type="ECO:0000313" key="1">
    <source>
        <dbReference type="EMBL" id="PWR75348.1"/>
    </source>
</evidence>
<evidence type="ECO:0000313" key="2">
    <source>
        <dbReference type="Proteomes" id="UP000245934"/>
    </source>
</evidence>
<dbReference type="GeneID" id="97609756"/>
<sequence length="73" mass="8052">MNGVNSCPRCSGHAVFKIEPSGRSHKSGYFQCPNCGLKLGEVVATNAVPDSAIQEYAAISWDRKAQRWRPEDE</sequence>
<dbReference type="EMBL" id="QGMZ01000010">
    <property type="protein sequence ID" value="PWR75348.1"/>
    <property type="molecule type" value="Genomic_DNA"/>
</dbReference>